<organism evidence="2 3">
    <name type="scientific">Herbihabitans rhizosphaerae</name>
    <dbReference type="NCBI Taxonomy" id="1872711"/>
    <lineage>
        <taxon>Bacteria</taxon>
        <taxon>Bacillati</taxon>
        <taxon>Actinomycetota</taxon>
        <taxon>Actinomycetes</taxon>
        <taxon>Pseudonocardiales</taxon>
        <taxon>Pseudonocardiaceae</taxon>
        <taxon>Herbihabitans</taxon>
    </lineage>
</organism>
<dbReference type="OrthoDB" id="4558943at2"/>
<protein>
    <submittedName>
        <fullName evidence="2">Uncharacterized protein DUF397</fullName>
    </submittedName>
</protein>
<accession>A0A4Q7KID4</accession>
<feature type="domain" description="DUF397" evidence="1">
    <location>
        <begin position="9"/>
        <end position="60"/>
    </location>
</feature>
<dbReference type="EMBL" id="SGWQ01000010">
    <property type="protein sequence ID" value="RZS33965.1"/>
    <property type="molecule type" value="Genomic_DNA"/>
</dbReference>
<dbReference type="Pfam" id="PF04149">
    <property type="entry name" value="DUF397"/>
    <property type="match status" value="1"/>
</dbReference>
<evidence type="ECO:0000259" key="1">
    <source>
        <dbReference type="Pfam" id="PF04149"/>
    </source>
</evidence>
<dbReference type="InterPro" id="IPR007278">
    <property type="entry name" value="DUF397"/>
</dbReference>
<keyword evidence="3" id="KW-1185">Reference proteome</keyword>
<comment type="caution">
    <text evidence="2">The sequence shown here is derived from an EMBL/GenBank/DDBJ whole genome shotgun (WGS) entry which is preliminary data.</text>
</comment>
<dbReference type="RefSeq" id="WP_130347253.1">
    <property type="nucleotide sequence ID" value="NZ_SGWQ01000010.1"/>
</dbReference>
<dbReference type="AlphaFoldDB" id="A0A4Q7KID4"/>
<sequence length="67" mass="7258">MTTPDHDRLTWRKSTYSANQTDCVELAWPAAGALFRDSKNPHVVMAVEPVTVTALITSVKGPMPSCG</sequence>
<proteinExistence type="predicted"/>
<evidence type="ECO:0000313" key="3">
    <source>
        <dbReference type="Proteomes" id="UP000294257"/>
    </source>
</evidence>
<evidence type="ECO:0000313" key="2">
    <source>
        <dbReference type="EMBL" id="RZS33965.1"/>
    </source>
</evidence>
<gene>
    <name evidence="2" type="ORF">EV193_110115</name>
</gene>
<dbReference type="Proteomes" id="UP000294257">
    <property type="component" value="Unassembled WGS sequence"/>
</dbReference>
<reference evidence="2 3" key="1">
    <citation type="submission" date="2019-02" db="EMBL/GenBank/DDBJ databases">
        <title>Genomic Encyclopedia of Type Strains, Phase IV (KMG-IV): sequencing the most valuable type-strain genomes for metagenomic binning, comparative biology and taxonomic classification.</title>
        <authorList>
            <person name="Goeker M."/>
        </authorList>
    </citation>
    <scope>NUCLEOTIDE SEQUENCE [LARGE SCALE GENOMIC DNA]</scope>
    <source>
        <strain evidence="2 3">DSM 101727</strain>
    </source>
</reference>
<name>A0A4Q7KID4_9PSEU</name>